<protein>
    <submittedName>
        <fullName evidence="1">Uncharacterized protein</fullName>
    </submittedName>
</protein>
<accession>A0A367V8Y5</accession>
<dbReference type="Proteomes" id="UP000253061">
    <property type="component" value="Unassembled WGS sequence"/>
</dbReference>
<name>A0A367V8Y5_9PROT</name>
<dbReference type="RefSeq" id="WP_062955571.1">
    <property type="nucleotide sequence ID" value="NZ_JPWB01000005.1"/>
</dbReference>
<dbReference type="EMBL" id="JPWB01000005">
    <property type="protein sequence ID" value="RCK21489.1"/>
    <property type="molecule type" value="Genomic_DNA"/>
</dbReference>
<gene>
    <name evidence="1" type="ORF">TH6_12830</name>
</gene>
<comment type="caution">
    <text evidence="1">The sequence shown here is derived from an EMBL/GenBank/DDBJ whole genome shotgun (WGS) entry which is preliminary data.</text>
</comment>
<organism evidence="1 2">
    <name type="scientific">Thalassospira profundimaris</name>
    <dbReference type="NCBI Taxonomy" id="502049"/>
    <lineage>
        <taxon>Bacteria</taxon>
        <taxon>Pseudomonadati</taxon>
        <taxon>Pseudomonadota</taxon>
        <taxon>Alphaproteobacteria</taxon>
        <taxon>Rhodospirillales</taxon>
        <taxon>Thalassospiraceae</taxon>
        <taxon>Thalassospira</taxon>
    </lineage>
</organism>
<dbReference type="AlphaFoldDB" id="A0A367V8Y5"/>
<evidence type="ECO:0000313" key="1">
    <source>
        <dbReference type="EMBL" id="RCK21489.1"/>
    </source>
</evidence>
<evidence type="ECO:0000313" key="2">
    <source>
        <dbReference type="Proteomes" id="UP000253061"/>
    </source>
</evidence>
<reference evidence="1 2" key="1">
    <citation type="submission" date="2014-07" db="EMBL/GenBank/DDBJ databases">
        <title>Draft genome sequence of Thalassospira profundimaris R8-17.</title>
        <authorList>
            <person name="Lai Q."/>
            <person name="Shao Z."/>
        </authorList>
    </citation>
    <scope>NUCLEOTIDE SEQUENCE [LARGE SCALE GENOMIC DNA]</scope>
    <source>
        <strain evidence="1 2">R8-17</strain>
    </source>
</reference>
<proteinExistence type="predicted"/>
<sequence>MKKLATTITNNQLIHGQYGDITFGPWGLECSDRYAFVTITDTPRNTYQSGDVWHLSSGRIQIEYTTRQQTPDKVSLNLRFRALDDVLLQDAVIRLVFDKNAITHGIIAGNTVTHHNSDKYRLFPTGQTKLVGQDGATISVSLENADGAGRFAPYLYLRDRDDHWIIHARLLPTDPVDHVWLRWANRLFTLSAPNGISRFLWRIKPFKAIFWRLRERMGRHFPEIQAVPLNRLNAGQSVSMEVTCHFH</sequence>